<dbReference type="Pfam" id="PF12697">
    <property type="entry name" value="Abhydrolase_6"/>
    <property type="match status" value="1"/>
</dbReference>
<dbReference type="InterPro" id="IPR022485">
    <property type="entry name" value="SHCHC_synthase_MenH"/>
</dbReference>
<evidence type="ECO:0000259" key="4">
    <source>
        <dbReference type="Pfam" id="PF12697"/>
    </source>
</evidence>
<dbReference type="SUPFAM" id="SSF53474">
    <property type="entry name" value="alpha/beta-Hydrolases"/>
    <property type="match status" value="1"/>
</dbReference>
<gene>
    <name evidence="3 5" type="primary">menH</name>
    <name evidence="5" type="ORF">N9R04_04725</name>
</gene>
<evidence type="ECO:0000313" key="6">
    <source>
        <dbReference type="Proteomes" id="UP001209553"/>
    </source>
</evidence>
<dbReference type="InterPro" id="IPR029058">
    <property type="entry name" value="AB_hydrolase_fold"/>
</dbReference>
<accession>A0ABT2QPW8</accession>
<dbReference type="EMBL" id="JAOPKZ010000006">
    <property type="protein sequence ID" value="MCU5746024.1"/>
    <property type="molecule type" value="Genomic_DNA"/>
</dbReference>
<evidence type="ECO:0000256" key="1">
    <source>
        <dbReference type="ARBA" id="ARBA00022428"/>
    </source>
</evidence>
<evidence type="ECO:0000256" key="2">
    <source>
        <dbReference type="ARBA" id="ARBA00023239"/>
    </source>
</evidence>
<sequence length="268" mass="30746">MLNSSFYPATRQTNKLLVMLHGFISDQRTFESHLPVLTQEANVLLVDLPGHGKDDSKVDHEWNFNFINQSLDELFTEYQEYHLYLHGYSMGGRVALNYAICGKLPLKGLILESTTAGIKQYDHQQERLLVDQSRAKVLDIAGLEVFVNDWEKLPLFYTQKTLPRDKQRAIRQLRLDQDPNRLAKALRDYGTGRMPNLWSNLNTIECDTLILVGELDQKFCSIAKQLEEGIPATDKEIVSNVGHTINVEDGEKFDRIVISFLNKEDKHV</sequence>
<dbReference type="InterPro" id="IPR000073">
    <property type="entry name" value="AB_hydrolase_1"/>
</dbReference>
<comment type="catalytic activity">
    <reaction evidence="3">
        <text>5-enolpyruvoyl-6-hydroxy-2-succinyl-cyclohex-3-ene-1-carboxylate = (1R,6R)-6-hydroxy-2-succinyl-cyclohexa-2,4-diene-1-carboxylate + pyruvate</text>
        <dbReference type="Rhea" id="RHEA:25597"/>
        <dbReference type="ChEBI" id="CHEBI:15361"/>
        <dbReference type="ChEBI" id="CHEBI:58689"/>
        <dbReference type="ChEBI" id="CHEBI:58818"/>
        <dbReference type="EC" id="4.2.99.20"/>
    </reaction>
</comment>
<keyword evidence="1 3" id="KW-0474">Menaquinone biosynthesis</keyword>
<comment type="similarity">
    <text evidence="3">Belongs to the AB hydrolase superfamily. MenH family.</text>
</comment>
<dbReference type="Proteomes" id="UP001209553">
    <property type="component" value="Unassembled WGS sequence"/>
</dbReference>
<organism evidence="5 6">
    <name type="scientific">Staphylococcus marylandisciuri</name>
    <dbReference type="NCBI Taxonomy" id="2981529"/>
    <lineage>
        <taxon>Bacteria</taxon>
        <taxon>Bacillati</taxon>
        <taxon>Bacillota</taxon>
        <taxon>Bacilli</taxon>
        <taxon>Bacillales</taxon>
        <taxon>Staphylococcaceae</taxon>
        <taxon>Staphylococcus</taxon>
    </lineage>
</organism>
<dbReference type="Gene3D" id="3.40.50.1820">
    <property type="entry name" value="alpha/beta hydrolase"/>
    <property type="match status" value="1"/>
</dbReference>
<dbReference type="GO" id="GO:0070205">
    <property type="term" value="F:2-succinyl-6-hydroxy-2,4-cyclohexadiene-1-carboxylate synthase activity"/>
    <property type="evidence" value="ECO:0007669"/>
    <property type="project" value="UniProtKB-EC"/>
</dbReference>
<evidence type="ECO:0000256" key="3">
    <source>
        <dbReference type="HAMAP-Rule" id="MF_01660"/>
    </source>
</evidence>
<feature type="domain" description="AB hydrolase-1" evidence="4">
    <location>
        <begin position="17"/>
        <end position="253"/>
    </location>
</feature>
<reference evidence="5 6" key="1">
    <citation type="journal article" date="2023" name="Int. J. Syst. Evol. Microbiol.">
        <title>Streptococcus sciuri sp. nov., Staphylococcus marylandisciuri sp. nov. and Staphylococcus americanisciuri sp. nov., isolated from faeces of eastern grey squirrel (Sciurus carolinensis).</title>
        <authorList>
            <person name="Volokhov D.V."/>
            <person name="Zagorodnyaya T.A."/>
            <person name="Furtak V.A."/>
            <person name="Nattanmai G."/>
            <person name="Randall L."/>
            <person name="Jose S."/>
            <person name="Gao Y."/>
            <person name="Eisenberg T."/>
            <person name="Delmonte P."/>
            <person name="Blom J."/>
            <person name="Mitchell K.K."/>
        </authorList>
    </citation>
    <scope>NUCLEOTIDE SEQUENCE [LARGE SCALE GENOMIC DNA]</scope>
    <source>
        <strain evidence="5 6">SQ8-PEA</strain>
    </source>
</reference>
<dbReference type="PANTHER" id="PTHR42916">
    <property type="entry name" value="2-SUCCINYL-5-ENOLPYRUVYL-6-HYDROXY-3-CYCLOHEXENE-1-CARBOXYLATE SYNTHASE"/>
    <property type="match status" value="1"/>
</dbReference>
<dbReference type="PANTHER" id="PTHR42916:SF1">
    <property type="entry name" value="PROTEIN PHYLLO, CHLOROPLASTIC"/>
    <property type="match status" value="1"/>
</dbReference>
<protein>
    <recommendedName>
        <fullName evidence="3">Putative 2-succinyl-6-hydroxy-2,4-cyclohexadiene-1-carboxylate synthase</fullName>
        <shortName evidence="3">SHCHC synthase</shortName>
        <ecNumber evidence="3">4.2.99.20</ecNumber>
    </recommendedName>
</protein>
<evidence type="ECO:0000313" key="5">
    <source>
        <dbReference type="EMBL" id="MCU5746024.1"/>
    </source>
</evidence>
<dbReference type="HAMAP" id="MF_01660">
    <property type="entry name" value="MenH"/>
    <property type="match status" value="1"/>
</dbReference>
<name>A0ABT2QPW8_9STAP</name>
<comment type="function">
    <text evidence="3">Catalyzes a proton abstraction reaction that results in 2,5-elimination of pyruvate from 2-succinyl-5-enolpyruvyl-6-hydroxy-3-cyclohexene-1-carboxylate (SEPHCHC) and the formation of 2-succinyl-6-hydroxy-2,4-cyclohexadiene-1-carboxylate (SHCHC).</text>
</comment>
<dbReference type="RefSeq" id="WP_262855449.1">
    <property type="nucleotide sequence ID" value="NZ_JAOPKZ010000006.1"/>
</dbReference>
<proteinExistence type="inferred from homology"/>
<dbReference type="NCBIfam" id="TIGR03695">
    <property type="entry name" value="menH_SHCHC"/>
    <property type="match status" value="1"/>
</dbReference>
<dbReference type="EC" id="4.2.99.20" evidence="3"/>
<comment type="pathway">
    <text evidence="3">Quinol/quinone metabolism; 1,4-dihydroxy-2-naphthoate biosynthesis; 1,4-dihydroxy-2-naphthoate from chorismate: step 3/7.</text>
</comment>
<comment type="caution">
    <text evidence="5">The sequence shown here is derived from an EMBL/GenBank/DDBJ whole genome shotgun (WGS) entry which is preliminary data.</text>
</comment>
<keyword evidence="2 3" id="KW-0456">Lyase</keyword>
<comment type="subunit">
    <text evidence="3">Monomer.</text>
</comment>
<comment type="pathway">
    <text evidence="3">Quinol/quinone metabolism; menaquinone biosynthesis.</text>
</comment>
<keyword evidence="6" id="KW-1185">Reference proteome</keyword>